<feature type="region of interest" description="Disordered" evidence="1">
    <location>
        <begin position="1"/>
        <end position="30"/>
    </location>
</feature>
<dbReference type="Proteomes" id="UP000023152">
    <property type="component" value="Unassembled WGS sequence"/>
</dbReference>
<organism evidence="2 3">
    <name type="scientific">Reticulomyxa filosa</name>
    <dbReference type="NCBI Taxonomy" id="46433"/>
    <lineage>
        <taxon>Eukaryota</taxon>
        <taxon>Sar</taxon>
        <taxon>Rhizaria</taxon>
        <taxon>Retaria</taxon>
        <taxon>Foraminifera</taxon>
        <taxon>Monothalamids</taxon>
        <taxon>Reticulomyxidae</taxon>
        <taxon>Reticulomyxa</taxon>
    </lineage>
</organism>
<feature type="compositionally biased region" description="Polar residues" evidence="1">
    <location>
        <begin position="1"/>
        <end position="10"/>
    </location>
</feature>
<evidence type="ECO:0000256" key="1">
    <source>
        <dbReference type="SAM" id="MobiDB-lite"/>
    </source>
</evidence>
<protein>
    <submittedName>
        <fullName evidence="2">Uncharacterized protein</fullName>
    </submittedName>
</protein>
<accession>X6NU60</accession>
<reference evidence="2 3" key="1">
    <citation type="journal article" date="2013" name="Curr. Biol.">
        <title>The Genome of the Foraminiferan Reticulomyxa filosa.</title>
        <authorList>
            <person name="Glockner G."/>
            <person name="Hulsmann N."/>
            <person name="Schleicher M."/>
            <person name="Noegel A.A."/>
            <person name="Eichinger L."/>
            <person name="Gallinger C."/>
            <person name="Pawlowski J."/>
            <person name="Sierra R."/>
            <person name="Euteneuer U."/>
            <person name="Pillet L."/>
            <person name="Moustafa A."/>
            <person name="Platzer M."/>
            <person name="Groth M."/>
            <person name="Szafranski K."/>
            <person name="Schliwa M."/>
        </authorList>
    </citation>
    <scope>NUCLEOTIDE SEQUENCE [LARGE SCALE GENOMIC DNA]</scope>
</reference>
<sequence>MNQTENVDSPNKNDKAQNEPQKSTNSPLISSFENRTNELKKIDLLIRMDSGTIANIVSKKQWFLLQGKKIDEVHAKIGLVEHDTYQLKIVTTLTEVIGPLERSELNQRQYLQGLDIESTEDVAGYLGRYQQFYLWHLEVYGVISPHVLVNADKNAWGSSSIASSKNRLFITHISPKKSSIYLTLRRERNGTEREKKKKMTKIYVVYKIDVGQQFRKKHHMKM</sequence>
<evidence type="ECO:0000313" key="2">
    <source>
        <dbReference type="EMBL" id="ETO29458.1"/>
    </source>
</evidence>
<dbReference type="EMBL" id="ASPP01006052">
    <property type="protein sequence ID" value="ETO29458.1"/>
    <property type="molecule type" value="Genomic_DNA"/>
</dbReference>
<proteinExistence type="predicted"/>
<keyword evidence="3" id="KW-1185">Reference proteome</keyword>
<dbReference type="AlphaFoldDB" id="X6NU60"/>
<gene>
    <name evidence="2" type="ORF">RFI_07660</name>
</gene>
<feature type="compositionally biased region" description="Polar residues" evidence="1">
    <location>
        <begin position="18"/>
        <end position="30"/>
    </location>
</feature>
<name>X6NU60_RETFI</name>
<comment type="caution">
    <text evidence="2">The sequence shown here is derived from an EMBL/GenBank/DDBJ whole genome shotgun (WGS) entry which is preliminary data.</text>
</comment>
<evidence type="ECO:0000313" key="3">
    <source>
        <dbReference type="Proteomes" id="UP000023152"/>
    </source>
</evidence>